<dbReference type="Pfam" id="PF16119">
    <property type="entry name" value="DUF4835"/>
    <property type="match status" value="1"/>
</dbReference>
<organism evidence="1 2">
    <name type="scientific">Tenacibaculum platacis</name>
    <dbReference type="NCBI Taxonomy" id="3137852"/>
    <lineage>
        <taxon>Bacteria</taxon>
        <taxon>Pseudomonadati</taxon>
        <taxon>Bacteroidota</taxon>
        <taxon>Flavobacteriia</taxon>
        <taxon>Flavobacteriales</taxon>
        <taxon>Flavobacteriaceae</taxon>
        <taxon>Tenacibaculum</taxon>
    </lineage>
</organism>
<reference evidence="1 2" key="1">
    <citation type="submission" date="2024-05" db="EMBL/GenBank/DDBJ databases">
        <authorList>
            <person name="Duchaud E."/>
        </authorList>
    </citation>
    <scope>NUCLEOTIDE SEQUENCE [LARGE SCALE GENOMIC DNA]</scope>
    <source>
        <strain evidence="1">Ena-SAMPLE-TAB-13-05-2024-13:56:06:370-140302</strain>
    </source>
</reference>
<evidence type="ECO:0000313" key="2">
    <source>
        <dbReference type="Proteomes" id="UP001497416"/>
    </source>
</evidence>
<dbReference type="InterPro" id="IPR032274">
    <property type="entry name" value="DUF4835"/>
</dbReference>
<dbReference type="EMBL" id="CAXIXY010000004">
    <property type="protein sequence ID" value="CAL2083655.1"/>
    <property type="molecule type" value="Genomic_DNA"/>
</dbReference>
<dbReference type="Proteomes" id="UP001497416">
    <property type="component" value="Unassembled WGS sequence"/>
</dbReference>
<comment type="caution">
    <text evidence="1">The sequence shown here is derived from an EMBL/GenBank/DDBJ whole genome shotgun (WGS) entry which is preliminary data.</text>
</comment>
<proteinExistence type="predicted"/>
<sequence length="314" mass="36002">MKWLLILLTKLLQELMRKIVFLILLSIGIVQPILAQEELNAIVVVNSDKIQSSNKQVFSTLEQSVTEFINQTRWTNKKVLPQERINCAFTIIINEQNGNNFTASIQVQSARPVYNASYETTLLNINDTSFNFQYNEFEPLIYNPNSFESNLVSVIVFYVYTILGVDADTFALKGGDNYLKQAQNVMLQAQQSGDAAWQNEVGEQNRFTLIDNLLSSKFSALRTIYYEYHRKGFDLFIEKELEAKNAIAESIMDLEKLFNITVGNYMIRIFIDAKSDEIVNVFSTGKATGKELKLKETLERISPTQNSKWQEIKL</sequence>
<gene>
    <name evidence="1" type="ORF">T190607A01A_20172</name>
</gene>
<accession>A0ABM9NY51</accession>
<evidence type="ECO:0000313" key="1">
    <source>
        <dbReference type="EMBL" id="CAL2083655.1"/>
    </source>
</evidence>
<name>A0ABM9NY51_9FLAO</name>
<protein>
    <submittedName>
        <fullName evidence="1">DUF4835 domain-containing protein</fullName>
    </submittedName>
</protein>
<keyword evidence="2" id="KW-1185">Reference proteome</keyword>